<dbReference type="AlphaFoldDB" id="A0A1W9ZVB0"/>
<protein>
    <submittedName>
        <fullName evidence="3">Universal stress protein</fullName>
    </submittedName>
</protein>
<proteinExistence type="inferred from homology"/>
<evidence type="ECO:0000313" key="3">
    <source>
        <dbReference type="EMBL" id="ORA21674.1"/>
    </source>
</evidence>
<comment type="similarity">
    <text evidence="1">Belongs to the universal stress protein A family.</text>
</comment>
<dbReference type="Gene3D" id="3.40.50.620">
    <property type="entry name" value="HUPs"/>
    <property type="match status" value="2"/>
</dbReference>
<feature type="domain" description="UspA" evidence="2">
    <location>
        <begin position="10"/>
        <end position="135"/>
    </location>
</feature>
<reference evidence="3 4" key="1">
    <citation type="submission" date="2017-02" db="EMBL/GenBank/DDBJ databases">
        <title>The new phylogeny of genus Mycobacterium.</title>
        <authorList>
            <person name="Tortoli E."/>
            <person name="Trovato A."/>
            <person name="Cirillo D.M."/>
        </authorList>
    </citation>
    <scope>NUCLEOTIDE SEQUENCE [LARGE SCALE GENOMIC DNA]</scope>
    <source>
        <strain evidence="3 4">DSM 45057</strain>
    </source>
</reference>
<dbReference type="PRINTS" id="PR01438">
    <property type="entry name" value="UNVRSLSTRESS"/>
</dbReference>
<accession>A0A1W9ZVB0</accession>
<evidence type="ECO:0000256" key="1">
    <source>
        <dbReference type="ARBA" id="ARBA00008791"/>
    </source>
</evidence>
<name>A0A1W9ZVB0_MYCAN</name>
<evidence type="ECO:0000313" key="4">
    <source>
        <dbReference type="Proteomes" id="UP000192284"/>
    </source>
</evidence>
<feature type="domain" description="UspA" evidence="2">
    <location>
        <begin position="150"/>
        <end position="285"/>
    </location>
</feature>
<dbReference type="InterPro" id="IPR006016">
    <property type="entry name" value="UspA"/>
</dbReference>
<keyword evidence="4" id="KW-1185">Reference proteome</keyword>
<dbReference type="EMBL" id="MVHE01000013">
    <property type="protein sequence ID" value="ORA21674.1"/>
    <property type="molecule type" value="Genomic_DNA"/>
</dbReference>
<dbReference type="Proteomes" id="UP000192284">
    <property type="component" value="Unassembled WGS sequence"/>
</dbReference>
<dbReference type="Pfam" id="PF00582">
    <property type="entry name" value="Usp"/>
    <property type="match status" value="2"/>
</dbReference>
<comment type="caution">
    <text evidence="3">The sequence shown here is derived from an EMBL/GenBank/DDBJ whole genome shotgun (WGS) entry which is preliminary data.</text>
</comment>
<sequence>MSKLRTHLGIVVGVDGSPGSKIAVQWAVRDAELRNVVLTLVHVLPAAARTESKRAQGQQILDEAHQLAIESRQGASLRIDCEMHSGKTLPALIELSKRATLVVAGCLGTGTLRGRHLGSVSAGLIHHAACPVAVLHDDVELHAELAQAPVVVGVDGSPKSEQALAIAFDEASHRKVGLTAIHTWRPVGVFDEIVSFPGPGWQTLRAREDEVMAERLAGWGERYPDVEVNRIVARNDPTPQLVDSSKWAQLVVVGGHGSGGFIGTMFGSVSAAVVLLTHVPVIVARESLAKTR</sequence>
<evidence type="ECO:0000259" key="2">
    <source>
        <dbReference type="Pfam" id="PF00582"/>
    </source>
</evidence>
<organism evidence="3 4">
    <name type="scientific">Mycobacterium angelicum</name>
    <dbReference type="NCBI Taxonomy" id="470074"/>
    <lineage>
        <taxon>Bacteria</taxon>
        <taxon>Bacillati</taxon>
        <taxon>Actinomycetota</taxon>
        <taxon>Actinomycetes</taxon>
        <taxon>Mycobacteriales</taxon>
        <taxon>Mycobacteriaceae</taxon>
        <taxon>Mycobacterium</taxon>
    </lineage>
</organism>
<dbReference type="InterPro" id="IPR006015">
    <property type="entry name" value="Universal_stress_UspA"/>
</dbReference>
<gene>
    <name evidence="3" type="ORF">BST12_11455</name>
</gene>
<dbReference type="PANTHER" id="PTHR46268:SF6">
    <property type="entry name" value="UNIVERSAL STRESS PROTEIN UP12"/>
    <property type="match status" value="1"/>
</dbReference>
<dbReference type="SUPFAM" id="SSF52402">
    <property type="entry name" value="Adenine nucleotide alpha hydrolases-like"/>
    <property type="match status" value="2"/>
</dbReference>
<dbReference type="RefSeq" id="WP_083113230.1">
    <property type="nucleotide sequence ID" value="NZ_JACKTS010000060.1"/>
</dbReference>
<dbReference type="OrthoDB" id="3174546at2"/>
<dbReference type="InterPro" id="IPR014729">
    <property type="entry name" value="Rossmann-like_a/b/a_fold"/>
</dbReference>
<dbReference type="PANTHER" id="PTHR46268">
    <property type="entry name" value="STRESS RESPONSE PROTEIN NHAX"/>
    <property type="match status" value="1"/>
</dbReference>